<dbReference type="OrthoDB" id="1470350at2759"/>
<dbReference type="PANTHER" id="PTHR24282">
    <property type="entry name" value="CYTOCHROME P450 FAMILY MEMBER"/>
    <property type="match status" value="1"/>
</dbReference>
<accession>A0A9Q0GWP6</accession>
<keyword evidence="3 11" id="KW-0349">Heme</keyword>
<feature type="binding site" description="axial binding residue" evidence="11">
    <location>
        <position position="471"/>
    </location>
    <ligand>
        <name>heme</name>
        <dbReference type="ChEBI" id="CHEBI:30413"/>
    </ligand>
    <ligandPart>
        <name>Fe</name>
        <dbReference type="ChEBI" id="CHEBI:18248"/>
    </ligandPart>
</feature>
<dbReference type="InterPro" id="IPR017972">
    <property type="entry name" value="Cyt_P450_CS"/>
</dbReference>
<dbReference type="PRINTS" id="PR00385">
    <property type="entry name" value="P450"/>
</dbReference>
<evidence type="ECO:0000256" key="11">
    <source>
        <dbReference type="PIRSR" id="PIRSR602401-1"/>
    </source>
</evidence>
<dbReference type="GO" id="GO:0016020">
    <property type="term" value="C:membrane"/>
    <property type="evidence" value="ECO:0007669"/>
    <property type="project" value="UniProtKB-SubCell"/>
</dbReference>
<sequence>MMELSLLLKICLSIGLVGVFSLFLHLYSFLWLKPERRRWKLMRQGIGGPKPSFFYGNIHEMRKLQQSKAMESLKVKHVSDSESSISHTDWPSILFPYLEEWRRKYGRIFMYSTGNIQFLYVTNPDVVKEISLCTALELGKPSYLAKERKPLFGNGILTSSGKIWVHQRKSIAPELYSNKVKGMINLMVETTESLLRAWETSIEGNGGITNIRVDEHFRSLSADIISRACFGSNYSKGEEMFLKLRDLQRAMSKQSLLIGIPGLRFVPSKNNREIWRLEKEIRTLILKVVRERKEAGYEKDLLQMILESANNNNEELDESQFIVDNCKNIYFAGHETSATTASWCLMLLALHPEWQDRARAEVVDVYNGHPRPDVDMLRKMKTLTMVIQETLRLYPPAAFVSREPSVDMKFGDVHVPQGVNIWIPVSTFHHDPDIWGHDAHMFNPERFANGIFRACKLPHAYMPFGMGTRTCAGQNFAMIELKVLLSLILINFSFSLSPNYDHSPAFRLVIEPGNGVELLFRRV</sequence>
<evidence type="ECO:0000256" key="5">
    <source>
        <dbReference type="ARBA" id="ARBA00022723"/>
    </source>
</evidence>
<dbReference type="Gene3D" id="1.10.630.10">
    <property type="entry name" value="Cytochrome P450"/>
    <property type="match status" value="1"/>
</dbReference>
<evidence type="ECO:0000256" key="4">
    <source>
        <dbReference type="ARBA" id="ARBA00022692"/>
    </source>
</evidence>
<reference evidence="14" key="1">
    <citation type="journal article" date="2023" name="Plant J.">
        <title>The genome of the king protea, Protea cynaroides.</title>
        <authorList>
            <person name="Chang J."/>
            <person name="Duong T.A."/>
            <person name="Schoeman C."/>
            <person name="Ma X."/>
            <person name="Roodt D."/>
            <person name="Barker N."/>
            <person name="Li Z."/>
            <person name="Van de Peer Y."/>
            <person name="Mizrachi E."/>
        </authorList>
    </citation>
    <scope>NUCLEOTIDE SEQUENCE</scope>
    <source>
        <tissue evidence="14">Young leaves</tissue>
    </source>
</reference>
<organism evidence="14 15">
    <name type="scientific">Protea cynaroides</name>
    <dbReference type="NCBI Taxonomy" id="273540"/>
    <lineage>
        <taxon>Eukaryota</taxon>
        <taxon>Viridiplantae</taxon>
        <taxon>Streptophyta</taxon>
        <taxon>Embryophyta</taxon>
        <taxon>Tracheophyta</taxon>
        <taxon>Spermatophyta</taxon>
        <taxon>Magnoliopsida</taxon>
        <taxon>Proteales</taxon>
        <taxon>Proteaceae</taxon>
        <taxon>Protea</taxon>
    </lineage>
</organism>
<evidence type="ECO:0000256" key="12">
    <source>
        <dbReference type="RuleBase" id="RU000461"/>
    </source>
</evidence>
<feature type="transmembrane region" description="Helical" evidence="13">
    <location>
        <begin position="6"/>
        <end position="32"/>
    </location>
</feature>
<keyword evidence="8 11" id="KW-0408">Iron</keyword>
<dbReference type="PRINTS" id="PR00463">
    <property type="entry name" value="EP450I"/>
</dbReference>
<evidence type="ECO:0000256" key="8">
    <source>
        <dbReference type="ARBA" id="ARBA00023004"/>
    </source>
</evidence>
<dbReference type="PROSITE" id="PS00086">
    <property type="entry name" value="CYTOCHROME_P450"/>
    <property type="match status" value="1"/>
</dbReference>
<keyword evidence="6 13" id="KW-1133">Transmembrane helix</keyword>
<keyword evidence="10 13" id="KW-0472">Membrane</keyword>
<evidence type="ECO:0000256" key="13">
    <source>
        <dbReference type="SAM" id="Phobius"/>
    </source>
</evidence>
<comment type="subcellular location">
    <subcellularLocation>
        <location evidence="1">Membrane</location>
    </subcellularLocation>
</comment>
<comment type="similarity">
    <text evidence="2 12">Belongs to the cytochrome P450 family.</text>
</comment>
<comment type="caution">
    <text evidence="14">The sequence shown here is derived from an EMBL/GenBank/DDBJ whole genome shotgun (WGS) entry which is preliminary data.</text>
</comment>
<keyword evidence="15" id="KW-1185">Reference proteome</keyword>
<evidence type="ECO:0000256" key="6">
    <source>
        <dbReference type="ARBA" id="ARBA00022989"/>
    </source>
</evidence>
<evidence type="ECO:0000256" key="1">
    <source>
        <dbReference type="ARBA" id="ARBA00004370"/>
    </source>
</evidence>
<evidence type="ECO:0000256" key="10">
    <source>
        <dbReference type="ARBA" id="ARBA00023136"/>
    </source>
</evidence>
<dbReference type="GO" id="GO:0016705">
    <property type="term" value="F:oxidoreductase activity, acting on paired donors, with incorporation or reduction of molecular oxygen"/>
    <property type="evidence" value="ECO:0007669"/>
    <property type="project" value="InterPro"/>
</dbReference>
<dbReference type="EMBL" id="JAMYWD010000012">
    <property type="protein sequence ID" value="KAJ4953049.1"/>
    <property type="molecule type" value="Genomic_DNA"/>
</dbReference>
<evidence type="ECO:0000256" key="7">
    <source>
        <dbReference type="ARBA" id="ARBA00023002"/>
    </source>
</evidence>
<dbReference type="GO" id="GO:0004497">
    <property type="term" value="F:monooxygenase activity"/>
    <property type="evidence" value="ECO:0007669"/>
    <property type="project" value="UniProtKB-KW"/>
</dbReference>
<evidence type="ECO:0000256" key="9">
    <source>
        <dbReference type="ARBA" id="ARBA00023033"/>
    </source>
</evidence>
<dbReference type="AlphaFoldDB" id="A0A9Q0GWP6"/>
<dbReference type="InterPro" id="IPR036396">
    <property type="entry name" value="Cyt_P450_sf"/>
</dbReference>
<evidence type="ECO:0000256" key="2">
    <source>
        <dbReference type="ARBA" id="ARBA00010617"/>
    </source>
</evidence>
<gene>
    <name evidence="14" type="ORF">NE237_029881</name>
</gene>
<dbReference type="InterPro" id="IPR002401">
    <property type="entry name" value="Cyt_P450_E_grp-I"/>
</dbReference>
<evidence type="ECO:0000313" key="15">
    <source>
        <dbReference type="Proteomes" id="UP001141806"/>
    </source>
</evidence>
<dbReference type="InterPro" id="IPR050665">
    <property type="entry name" value="Cytochrome_P450_Monooxygen"/>
</dbReference>
<comment type="cofactor">
    <cofactor evidence="11">
        <name>heme</name>
        <dbReference type="ChEBI" id="CHEBI:30413"/>
    </cofactor>
</comment>
<evidence type="ECO:0000256" key="3">
    <source>
        <dbReference type="ARBA" id="ARBA00022617"/>
    </source>
</evidence>
<dbReference type="Pfam" id="PF00067">
    <property type="entry name" value="p450"/>
    <property type="match status" value="1"/>
</dbReference>
<dbReference type="Proteomes" id="UP001141806">
    <property type="component" value="Unassembled WGS sequence"/>
</dbReference>
<evidence type="ECO:0000313" key="14">
    <source>
        <dbReference type="EMBL" id="KAJ4953049.1"/>
    </source>
</evidence>
<dbReference type="SUPFAM" id="SSF48264">
    <property type="entry name" value="Cytochrome P450"/>
    <property type="match status" value="1"/>
</dbReference>
<dbReference type="GO" id="GO:0020037">
    <property type="term" value="F:heme binding"/>
    <property type="evidence" value="ECO:0007669"/>
    <property type="project" value="InterPro"/>
</dbReference>
<dbReference type="InterPro" id="IPR001128">
    <property type="entry name" value="Cyt_P450"/>
</dbReference>
<protein>
    <recommendedName>
        <fullName evidence="16">Cytochrome P450</fullName>
    </recommendedName>
</protein>
<keyword evidence="5 11" id="KW-0479">Metal-binding</keyword>
<evidence type="ECO:0008006" key="16">
    <source>
        <dbReference type="Google" id="ProtNLM"/>
    </source>
</evidence>
<dbReference type="PANTHER" id="PTHR24282:SF260">
    <property type="entry name" value="CYTOCHROME P450 714C2-LIKE"/>
    <property type="match status" value="1"/>
</dbReference>
<proteinExistence type="inferred from homology"/>
<keyword evidence="4 13" id="KW-0812">Transmembrane</keyword>
<dbReference type="GO" id="GO:0005506">
    <property type="term" value="F:iron ion binding"/>
    <property type="evidence" value="ECO:0007669"/>
    <property type="project" value="InterPro"/>
</dbReference>
<keyword evidence="9 12" id="KW-0503">Monooxygenase</keyword>
<name>A0A9Q0GWP6_9MAGN</name>
<keyword evidence="7 12" id="KW-0560">Oxidoreductase</keyword>